<dbReference type="InterPro" id="IPR007278">
    <property type="entry name" value="DUF397"/>
</dbReference>
<evidence type="ECO:0000313" key="4">
    <source>
        <dbReference type="Proteomes" id="UP001501666"/>
    </source>
</evidence>
<dbReference type="EMBL" id="BAAATE010000005">
    <property type="protein sequence ID" value="GAA2655807.1"/>
    <property type="molecule type" value="Genomic_DNA"/>
</dbReference>
<dbReference type="Proteomes" id="UP001501666">
    <property type="component" value="Unassembled WGS sequence"/>
</dbReference>
<gene>
    <name evidence="3" type="ORF">GCM10010412_025390</name>
</gene>
<feature type="region of interest" description="Disordered" evidence="1">
    <location>
        <begin position="1"/>
        <end position="25"/>
    </location>
</feature>
<evidence type="ECO:0000313" key="3">
    <source>
        <dbReference type="EMBL" id="GAA2655807.1"/>
    </source>
</evidence>
<feature type="domain" description="DUF397" evidence="2">
    <location>
        <begin position="21"/>
        <end position="73"/>
    </location>
</feature>
<organism evidence="3 4">
    <name type="scientific">Nonomuraea recticatena</name>
    <dbReference type="NCBI Taxonomy" id="46178"/>
    <lineage>
        <taxon>Bacteria</taxon>
        <taxon>Bacillati</taxon>
        <taxon>Actinomycetota</taxon>
        <taxon>Actinomycetes</taxon>
        <taxon>Streptosporangiales</taxon>
        <taxon>Streptosporangiaceae</taxon>
        <taxon>Nonomuraea</taxon>
    </lineage>
</organism>
<proteinExistence type="predicted"/>
<comment type="caution">
    <text evidence="3">The sequence shown here is derived from an EMBL/GenBank/DDBJ whole genome shotgun (WGS) entry which is preliminary data.</text>
</comment>
<dbReference type="RefSeq" id="WP_346146081.1">
    <property type="nucleotide sequence ID" value="NZ_BAAATE010000005.1"/>
</dbReference>
<name>A0ABN3RLT7_9ACTN</name>
<accession>A0ABN3RLT7</accession>
<sequence>MNSAVFGTGLPSLPSRDPDTTWRKSSFSHATGECVEFARGVDGGVMIRDSKDPSGGVLAFTLGEWRAFVAGVRNAEFDV</sequence>
<reference evidence="3 4" key="1">
    <citation type="journal article" date="2019" name="Int. J. Syst. Evol. Microbiol.">
        <title>The Global Catalogue of Microorganisms (GCM) 10K type strain sequencing project: providing services to taxonomists for standard genome sequencing and annotation.</title>
        <authorList>
            <consortium name="The Broad Institute Genomics Platform"/>
            <consortium name="The Broad Institute Genome Sequencing Center for Infectious Disease"/>
            <person name="Wu L."/>
            <person name="Ma J."/>
        </authorList>
    </citation>
    <scope>NUCLEOTIDE SEQUENCE [LARGE SCALE GENOMIC DNA]</scope>
    <source>
        <strain evidence="3 4">JCM 6835</strain>
    </source>
</reference>
<keyword evidence="4" id="KW-1185">Reference proteome</keyword>
<evidence type="ECO:0000259" key="2">
    <source>
        <dbReference type="Pfam" id="PF04149"/>
    </source>
</evidence>
<dbReference type="Pfam" id="PF04149">
    <property type="entry name" value="DUF397"/>
    <property type="match status" value="1"/>
</dbReference>
<protein>
    <recommendedName>
        <fullName evidence="2">DUF397 domain-containing protein</fullName>
    </recommendedName>
</protein>
<evidence type="ECO:0000256" key="1">
    <source>
        <dbReference type="SAM" id="MobiDB-lite"/>
    </source>
</evidence>